<dbReference type="Pfam" id="PF12833">
    <property type="entry name" value="HTH_18"/>
    <property type="match status" value="1"/>
</dbReference>
<evidence type="ECO:0000313" key="6">
    <source>
        <dbReference type="EMBL" id="QET05906.1"/>
    </source>
</evidence>
<dbReference type="PANTHER" id="PTHR46796">
    <property type="entry name" value="HTH-TYPE TRANSCRIPTIONAL ACTIVATOR RHAS-RELATED"/>
    <property type="match status" value="1"/>
</dbReference>
<dbReference type="Pfam" id="PF12852">
    <property type="entry name" value="Cupin_6"/>
    <property type="match status" value="1"/>
</dbReference>
<keyword evidence="3" id="KW-0010">Activator</keyword>
<dbReference type="GO" id="GO:0043565">
    <property type="term" value="F:sequence-specific DNA binding"/>
    <property type="evidence" value="ECO:0007669"/>
    <property type="project" value="InterPro"/>
</dbReference>
<dbReference type="AlphaFoldDB" id="A0A5P2HD11"/>
<dbReference type="EMBL" id="CP044067">
    <property type="protein sequence ID" value="QET05906.1"/>
    <property type="molecule type" value="Genomic_DNA"/>
</dbReference>
<reference evidence="6 7" key="1">
    <citation type="submission" date="2019-09" db="EMBL/GenBank/DDBJ databases">
        <title>FDA dAtabase for Regulatory Grade micrObial Sequences (FDA-ARGOS): Supporting development and validation of Infectious Disease Dx tests.</title>
        <authorList>
            <person name="Sciortino C."/>
            <person name="Tallon L."/>
            <person name="Sadzewicz L."/>
            <person name="Vavikolanu K."/>
            <person name="Mehta A."/>
            <person name="Aluvathingal J."/>
            <person name="Nadendla S."/>
            <person name="Nandy P."/>
            <person name="Geyer C."/>
            <person name="Yan Y."/>
            <person name="Sichtig H."/>
        </authorList>
    </citation>
    <scope>NUCLEOTIDE SEQUENCE [LARGE SCALE GENOMIC DNA]</scope>
    <source>
        <strain evidence="6 7">FDAARGOS_664</strain>
    </source>
</reference>
<evidence type="ECO:0000256" key="1">
    <source>
        <dbReference type="ARBA" id="ARBA00023015"/>
    </source>
</evidence>
<evidence type="ECO:0000256" key="4">
    <source>
        <dbReference type="ARBA" id="ARBA00023163"/>
    </source>
</evidence>
<dbReference type="RefSeq" id="WP_150376526.1">
    <property type="nucleotide sequence ID" value="NZ_CP044067.1"/>
</dbReference>
<evidence type="ECO:0000256" key="2">
    <source>
        <dbReference type="ARBA" id="ARBA00023125"/>
    </source>
</evidence>
<dbReference type="InterPro" id="IPR050204">
    <property type="entry name" value="AraC_XylS_family_regulators"/>
</dbReference>
<dbReference type="InterPro" id="IPR032783">
    <property type="entry name" value="AraC_lig"/>
</dbReference>
<dbReference type="GO" id="GO:0003700">
    <property type="term" value="F:DNA-binding transcription factor activity"/>
    <property type="evidence" value="ECO:0007669"/>
    <property type="project" value="InterPro"/>
</dbReference>
<dbReference type="InterPro" id="IPR018060">
    <property type="entry name" value="HTH_AraC"/>
</dbReference>
<feature type="domain" description="HTH araC/xylS-type" evidence="5">
    <location>
        <begin position="189"/>
        <end position="286"/>
    </location>
</feature>
<evidence type="ECO:0000259" key="5">
    <source>
        <dbReference type="PROSITE" id="PS01124"/>
    </source>
</evidence>
<keyword evidence="1" id="KW-0805">Transcription regulation</keyword>
<gene>
    <name evidence="6" type="ORF">FOB72_28615</name>
</gene>
<evidence type="ECO:0000313" key="7">
    <source>
        <dbReference type="Proteomes" id="UP000322822"/>
    </source>
</evidence>
<dbReference type="InterPro" id="IPR009057">
    <property type="entry name" value="Homeodomain-like_sf"/>
</dbReference>
<dbReference type="InterPro" id="IPR037923">
    <property type="entry name" value="HTH-like"/>
</dbReference>
<dbReference type="PROSITE" id="PS00041">
    <property type="entry name" value="HTH_ARAC_FAMILY_1"/>
    <property type="match status" value="1"/>
</dbReference>
<dbReference type="PROSITE" id="PS01124">
    <property type="entry name" value="HTH_ARAC_FAMILY_2"/>
    <property type="match status" value="1"/>
</dbReference>
<name>A0A5P2HD11_9BURK</name>
<dbReference type="OrthoDB" id="9789899at2"/>
<accession>A0A5P2HD11</accession>
<keyword evidence="2" id="KW-0238">DNA-binding</keyword>
<sequence length="296" mass="32616">MAASSSPVTAQDRLSAVLERFRVRAHLFYNGPLCGLTTFDEKGRGFLHVMREGEMEVTHSTRGLPRRLHVREPTLLFYPRHAVHRFHNPPADGSQFTCATLEFAGGAMNPIARALPPLIALPLARVQGLSPALDLLFAETEQVRCGQRLLADRLFEVVLIQLLRWLLDHPDEAGVQPGLITGLSDPRLARALIAMHEAPGDAWNLERMAQCAGMSRSAFAAAFRDVVGQTPADYLSDWRVSLAQARLRDGTPVKRLADELGYANPSALSRAFQAKVGQSPREWLRGEAEGQDSHST</sequence>
<dbReference type="PANTHER" id="PTHR46796:SF7">
    <property type="entry name" value="ARAC FAMILY TRANSCRIPTIONAL REGULATOR"/>
    <property type="match status" value="1"/>
</dbReference>
<organism evidence="6 7">
    <name type="scientific">Cupriavidus pauculus</name>
    <dbReference type="NCBI Taxonomy" id="82633"/>
    <lineage>
        <taxon>Bacteria</taxon>
        <taxon>Pseudomonadati</taxon>
        <taxon>Pseudomonadota</taxon>
        <taxon>Betaproteobacteria</taxon>
        <taxon>Burkholderiales</taxon>
        <taxon>Burkholderiaceae</taxon>
        <taxon>Cupriavidus</taxon>
    </lineage>
</organism>
<keyword evidence="4" id="KW-0804">Transcription</keyword>
<dbReference type="SMART" id="SM00342">
    <property type="entry name" value="HTH_ARAC"/>
    <property type="match status" value="1"/>
</dbReference>
<dbReference type="InterPro" id="IPR018062">
    <property type="entry name" value="HTH_AraC-typ_CS"/>
</dbReference>
<dbReference type="Gene3D" id="1.10.10.60">
    <property type="entry name" value="Homeodomain-like"/>
    <property type="match status" value="2"/>
</dbReference>
<evidence type="ECO:0000256" key="3">
    <source>
        <dbReference type="ARBA" id="ARBA00023159"/>
    </source>
</evidence>
<protein>
    <submittedName>
        <fullName evidence="6">AraC family transcriptional regulator</fullName>
    </submittedName>
</protein>
<dbReference type="SUPFAM" id="SSF51215">
    <property type="entry name" value="Regulatory protein AraC"/>
    <property type="match status" value="1"/>
</dbReference>
<dbReference type="SUPFAM" id="SSF46689">
    <property type="entry name" value="Homeodomain-like"/>
    <property type="match status" value="2"/>
</dbReference>
<dbReference type="Proteomes" id="UP000322822">
    <property type="component" value="Chromosome 2"/>
</dbReference>
<proteinExistence type="predicted"/>